<dbReference type="CDD" id="cd17370">
    <property type="entry name" value="MFS_MJ1317_like"/>
    <property type="match status" value="1"/>
</dbReference>
<gene>
    <name evidence="4" type="ORF">C3928_12655</name>
</gene>
<organism evidence="4 5">
    <name type="scientific">Legionella pneumophila</name>
    <dbReference type="NCBI Taxonomy" id="446"/>
    <lineage>
        <taxon>Bacteria</taxon>
        <taxon>Pseudomonadati</taxon>
        <taxon>Pseudomonadota</taxon>
        <taxon>Gammaproteobacteria</taxon>
        <taxon>Legionellales</taxon>
        <taxon>Legionellaceae</taxon>
        <taxon>Legionella</taxon>
    </lineage>
</organism>
<proteinExistence type="predicted"/>
<accession>A0A2S6EXH6</accession>
<dbReference type="AlphaFoldDB" id="A0A2S6EXH6"/>
<evidence type="ECO:0000256" key="3">
    <source>
        <dbReference type="ARBA" id="ARBA00023136"/>
    </source>
</evidence>
<dbReference type="PANTHER" id="PTHR23518">
    <property type="entry name" value="C-METHYLTRANSFERASE"/>
    <property type="match status" value="1"/>
</dbReference>
<keyword evidence="3" id="KW-0472">Membrane</keyword>
<dbReference type="InterPro" id="IPR036259">
    <property type="entry name" value="MFS_trans_sf"/>
</dbReference>
<name>A0A2S6EXH6_LEGPN</name>
<comment type="caution">
    <text evidence="4">The sequence shown here is derived from an EMBL/GenBank/DDBJ whole genome shotgun (WGS) entry which is preliminary data.</text>
</comment>
<dbReference type="Gene3D" id="1.20.1250.20">
    <property type="entry name" value="MFS general substrate transporter like domains"/>
    <property type="match status" value="1"/>
</dbReference>
<dbReference type="PANTHER" id="PTHR23518:SF2">
    <property type="entry name" value="MAJOR FACILITATOR SUPERFAMILY TRANSPORTER"/>
    <property type="match status" value="1"/>
</dbReference>
<dbReference type="InterPro" id="IPR020846">
    <property type="entry name" value="MFS_dom"/>
</dbReference>
<dbReference type="Proteomes" id="UP000239239">
    <property type="component" value="Unassembled WGS sequence"/>
</dbReference>
<dbReference type="EMBL" id="PQWY01000016">
    <property type="protein sequence ID" value="PPK29897.1"/>
    <property type="molecule type" value="Genomic_DNA"/>
</dbReference>
<evidence type="ECO:0000256" key="2">
    <source>
        <dbReference type="ARBA" id="ARBA00022989"/>
    </source>
</evidence>
<dbReference type="InterPro" id="IPR011701">
    <property type="entry name" value="MFS"/>
</dbReference>
<keyword evidence="1" id="KW-0812">Transmembrane</keyword>
<dbReference type="Pfam" id="PF07690">
    <property type="entry name" value="MFS_1"/>
    <property type="match status" value="1"/>
</dbReference>
<reference evidence="4 5" key="1">
    <citation type="submission" date="2018-02" db="EMBL/GenBank/DDBJ databases">
        <title>Draft genome sequences of four Legionella pneumophila clinical strains isolated in Ontario.</title>
        <authorList>
            <person name="Fortuna A."/>
            <person name="Ramnarine R."/>
            <person name="Li A."/>
            <person name="Frantz C."/>
            <person name="Mallo G."/>
        </authorList>
    </citation>
    <scope>NUCLEOTIDE SEQUENCE [LARGE SCALE GENOMIC DNA]</scope>
    <source>
        <strain evidence="4 5">LG61</strain>
    </source>
</reference>
<dbReference type="OrthoDB" id="9803985at2"/>
<keyword evidence="2" id="KW-1133">Transmembrane helix</keyword>
<dbReference type="GO" id="GO:0022857">
    <property type="term" value="F:transmembrane transporter activity"/>
    <property type="evidence" value="ECO:0007669"/>
    <property type="project" value="InterPro"/>
</dbReference>
<dbReference type="SUPFAM" id="SSF103473">
    <property type="entry name" value="MFS general substrate transporter"/>
    <property type="match status" value="1"/>
</dbReference>
<protein>
    <submittedName>
        <fullName evidence="4">MFS transporter</fullName>
    </submittedName>
</protein>
<dbReference type="PROSITE" id="PS50850">
    <property type="entry name" value="MFS"/>
    <property type="match status" value="1"/>
</dbReference>
<evidence type="ECO:0000256" key="1">
    <source>
        <dbReference type="ARBA" id="ARBA00022692"/>
    </source>
</evidence>
<evidence type="ECO:0000313" key="4">
    <source>
        <dbReference type="EMBL" id="PPK29897.1"/>
    </source>
</evidence>
<dbReference type="RefSeq" id="WP_027227495.1">
    <property type="nucleotide sequence ID" value="NZ_JAPHOW010000001.1"/>
</dbReference>
<evidence type="ECO:0000313" key="5">
    <source>
        <dbReference type="Proteomes" id="UP000239239"/>
    </source>
</evidence>
<sequence>MPSSILALGFVSMLTDLSSELIFSLLPIFLVSALGTNALVIGLIEGFAESIALITRIFSGMYSDYLGKRKILAIYGYSFSALSKPLFALATNIGTIFLARFLDRIGKGVRGSPRDALIADIAPVNQYGAAYGLRQSLDTVGAIIGPLLALLLMIILNNNFQAVFWVAAIPGMLSVLVLILFVHEPVKPASAKAVNPIQPKEIKRLSHAYWYVVIIAAIFTLARFSEAFLLLRAYQVGSPITWIPLILVVMNLMYSVSAYPFGKLADTMNHVKLLIIGLFILIAADLILAFSHSLLFIYIGSCLWGLHMGATQGLLSAMVASTAPDDLRGTAFGFFNLICGIAMLIASLLAGLLWDSLGSVFTFLIGALFCVVCLFGISLMPRIISKT</sequence>